<dbReference type="InterPro" id="IPR042560">
    <property type="entry name" value="Exo84_C_2"/>
</dbReference>
<evidence type="ECO:0000256" key="1">
    <source>
        <dbReference type="ARBA" id="ARBA00007210"/>
    </source>
</evidence>
<dbReference type="PANTHER" id="PTHR21426">
    <property type="entry name" value="EXOCYST COMPLEX COMPONENT 8"/>
    <property type="match status" value="1"/>
</dbReference>
<keyword evidence="7" id="KW-1185">Reference proteome</keyword>
<dbReference type="CDD" id="cd01226">
    <property type="entry name" value="PH_RalBD_exo84"/>
    <property type="match status" value="1"/>
</dbReference>
<dbReference type="STRING" id="70415.A0A5S6QFB0"/>
<reference evidence="8" key="1">
    <citation type="submission" date="2019-12" db="UniProtKB">
        <authorList>
            <consortium name="WormBaseParasite"/>
        </authorList>
    </citation>
    <scope>IDENTIFICATION</scope>
</reference>
<protein>
    <submittedName>
        <fullName evidence="8">Exo84_C domain-containing protein</fullName>
    </submittedName>
</protein>
<evidence type="ECO:0000256" key="4">
    <source>
        <dbReference type="ARBA" id="ARBA00022927"/>
    </source>
</evidence>
<dbReference type="Gene3D" id="1.20.58.1210">
    <property type="entry name" value="Exo84p, N-terminal helical domain"/>
    <property type="match status" value="1"/>
</dbReference>
<evidence type="ECO:0000256" key="5">
    <source>
        <dbReference type="SAM" id="MobiDB-lite"/>
    </source>
</evidence>
<dbReference type="Gene3D" id="1.20.58.1220">
    <property type="entry name" value="Exo84p, C-terminal helical domain"/>
    <property type="match status" value="1"/>
</dbReference>
<sequence length="676" mass="76692">MKSWKNSLKEQVSSAEFDAKSFVADVLRSSSGDVVRNLRALRSATQGLSESYTDLLKKNVFYNYDQFIETARQVLKLEGELSTFGQLLGDQKVLVESMMSYPFSQTIGELRSFTQRMPERRNLVQQLLDTVENCQLRENPERELVFESDLTQLNPENMLALKIVHAFLFTDGLMLTTFAPKRLSSVRYRFSSFYELENVALINVKSSDSCMNVFKVLVFPNQIYYSCESSLVKKQWLDSVDKAKKAMLRHGSLLRQATIRVKMEKQLRSSGKARASPSPVGGQGKRDSAVDLDWIKELPDELDVCIAQRDFNSALDILSEARDYLAECSDKELVDELNKKFDQKQKQLAEKLIKELKPVSDKYLQGGPRATRKAITLLIKLGKISEACDLYLKNRSASIKFSIKELKVIDNAVQYVEQLNRAICNVIVETAREFKKLFAGHSLCFAVLAVWATSELKSYANLFLVHVFDSGCSLNVAARCITLAFNSLESLAHVSLDLSFQLEILLQQSVEKLISDVERLVIDAVNLRIAEDRWRPYNLQSESNLAKYVQDMKKCGVDMSSVACDGCRLWLTSQVCNFARLVVPFTRDLALLREAANFVSSSCDSALLNIWSLELAYLNQKPSTVDETMYKKNVEFVIGYLLPLCEQSPSLAKCRTSKQLAKFECYCFLFVIKYAV</sequence>
<dbReference type="GO" id="GO:0000145">
    <property type="term" value="C:exocyst"/>
    <property type="evidence" value="ECO:0007669"/>
    <property type="project" value="InterPro"/>
</dbReference>
<proteinExistence type="inferred from homology"/>
<accession>A0A5S6QFB0</accession>
<dbReference type="SUPFAM" id="SSF74788">
    <property type="entry name" value="Cullin repeat-like"/>
    <property type="match status" value="1"/>
</dbReference>
<keyword evidence="4" id="KW-0653">Protein transport</keyword>
<evidence type="ECO:0000313" key="8">
    <source>
        <dbReference type="WBParaSite" id="TMUE_1000005898.1"/>
    </source>
</evidence>
<evidence type="ECO:0000313" key="7">
    <source>
        <dbReference type="Proteomes" id="UP000046395"/>
    </source>
</evidence>
<keyword evidence="2" id="KW-0813">Transport</keyword>
<dbReference type="Pfam" id="PF08700">
    <property type="entry name" value="VPS51_Exo84_N"/>
    <property type="match status" value="1"/>
</dbReference>
<dbReference type="GO" id="GO:0006893">
    <property type="term" value="P:Golgi to plasma membrane transport"/>
    <property type="evidence" value="ECO:0007669"/>
    <property type="project" value="TreeGrafter"/>
</dbReference>
<dbReference type="Gene3D" id="2.30.29.30">
    <property type="entry name" value="Pleckstrin-homology domain (PH domain)/Phosphotyrosine-binding domain (PTB)"/>
    <property type="match status" value="1"/>
</dbReference>
<evidence type="ECO:0000256" key="3">
    <source>
        <dbReference type="ARBA" id="ARBA00022483"/>
    </source>
</evidence>
<dbReference type="InterPro" id="IPR042561">
    <property type="entry name" value="Exo84_C_1"/>
</dbReference>
<dbReference type="AlphaFoldDB" id="A0A5S6QFB0"/>
<dbReference type="Proteomes" id="UP000046395">
    <property type="component" value="Unassembled WGS sequence"/>
</dbReference>
<feature type="domain" description="Exocyst component Exo84 C-terminal" evidence="6">
    <location>
        <begin position="294"/>
        <end position="498"/>
    </location>
</feature>
<evidence type="ECO:0000256" key="2">
    <source>
        <dbReference type="ARBA" id="ARBA00022448"/>
    </source>
</evidence>
<dbReference type="GO" id="GO:0015031">
    <property type="term" value="P:protein transport"/>
    <property type="evidence" value="ECO:0007669"/>
    <property type="project" value="UniProtKB-KW"/>
</dbReference>
<dbReference type="InterPro" id="IPR016159">
    <property type="entry name" value="Cullin_repeat-like_dom_sf"/>
</dbReference>
<comment type="similarity">
    <text evidence="1">Belongs to the EXO84 family.</text>
</comment>
<dbReference type="InterPro" id="IPR032403">
    <property type="entry name" value="Exo84_C"/>
</dbReference>
<dbReference type="InterPro" id="IPR033961">
    <property type="entry name" value="Exo84"/>
</dbReference>
<feature type="region of interest" description="Disordered" evidence="5">
    <location>
        <begin position="267"/>
        <end position="286"/>
    </location>
</feature>
<keyword evidence="3" id="KW-0268">Exocytosis</keyword>
<dbReference type="PANTHER" id="PTHR21426:SF12">
    <property type="entry name" value="EXOCYST COMPLEX COMPONENT 8"/>
    <property type="match status" value="1"/>
</dbReference>
<dbReference type="GO" id="GO:0006887">
    <property type="term" value="P:exocytosis"/>
    <property type="evidence" value="ECO:0007669"/>
    <property type="project" value="UniProtKB-KW"/>
</dbReference>
<dbReference type="WBParaSite" id="TMUE_1000005898.1">
    <property type="protein sequence ID" value="TMUE_1000005898.1"/>
    <property type="gene ID" value="WBGene00291229"/>
</dbReference>
<organism evidence="7 8">
    <name type="scientific">Trichuris muris</name>
    <name type="common">Mouse whipworm</name>
    <dbReference type="NCBI Taxonomy" id="70415"/>
    <lineage>
        <taxon>Eukaryota</taxon>
        <taxon>Metazoa</taxon>
        <taxon>Ecdysozoa</taxon>
        <taxon>Nematoda</taxon>
        <taxon>Enoplea</taxon>
        <taxon>Dorylaimia</taxon>
        <taxon>Trichinellida</taxon>
        <taxon>Trichuridae</taxon>
        <taxon>Trichuris</taxon>
    </lineage>
</organism>
<evidence type="ECO:0000259" key="6">
    <source>
        <dbReference type="Pfam" id="PF16528"/>
    </source>
</evidence>
<name>A0A5S6QFB0_TRIMR</name>
<dbReference type="SUPFAM" id="SSF50729">
    <property type="entry name" value="PH domain-like"/>
    <property type="match status" value="1"/>
</dbReference>
<dbReference type="Pfam" id="PF16528">
    <property type="entry name" value="Exo84_C"/>
    <property type="match status" value="1"/>
</dbReference>
<dbReference type="InterPro" id="IPR011993">
    <property type="entry name" value="PH-like_dom_sf"/>
</dbReference>